<dbReference type="Proteomes" id="UP000231134">
    <property type="component" value="Unassembled WGS sequence"/>
</dbReference>
<keyword evidence="1" id="KW-0812">Transmembrane</keyword>
<feature type="transmembrane region" description="Helical" evidence="1">
    <location>
        <begin position="310"/>
        <end position="334"/>
    </location>
</feature>
<gene>
    <name evidence="2" type="ORF">BGX16_1735</name>
</gene>
<dbReference type="PANTHER" id="PTHR21530:SF7">
    <property type="entry name" value="TRAB DOMAIN-CONTAINING PROTEIN"/>
    <property type="match status" value="1"/>
</dbReference>
<dbReference type="CDD" id="cd14726">
    <property type="entry name" value="TraB_PrgY-like"/>
    <property type="match status" value="1"/>
</dbReference>
<accession>A0A2M9A7N9</accession>
<dbReference type="PANTHER" id="PTHR21530">
    <property type="entry name" value="PHEROMONE SHUTDOWN PROTEIN"/>
    <property type="match status" value="1"/>
</dbReference>
<name>A0A2M9A7N9_9BACT</name>
<evidence type="ECO:0000313" key="3">
    <source>
        <dbReference type="Proteomes" id="UP000231134"/>
    </source>
</evidence>
<sequence>MSEICENTDIHRITRADGKEFILVGTAHISQESKDLVAKAISEVHPDTVCVELDEGRLKSLEDPDRWKKTDLRKIIREHQLGTLIANLVLGSYQKRMGLQTGVRPGAELYGAILNAREANIPTLLADRDIKVTLRRTWSCTPWYRKFSLIASLFASLFDKTEVSEEELRKIKSQDSLSTMMQEFGKTFPEVKTVLIDERDQYLASRIRNAPGNRVLAVVGAGHITGIRKIIEEDSSLPSEESLCEIKPPSSLFKIIGWTITAAIILSVVFVGFQSGLEKAGELTLNWFLFTGGGAMLGAIVAGAHPLAMLTALVMAPFTGLTPLIGVGFFVALVQVYMRPPRVSEFETVSVDIWKVSRWWRNRVTRVILCFLLPGFPAIIGKIIALVGIYKAF</sequence>
<keyword evidence="1" id="KW-1133">Transmembrane helix</keyword>
<evidence type="ECO:0000313" key="2">
    <source>
        <dbReference type="EMBL" id="PJJ41741.1"/>
    </source>
</evidence>
<dbReference type="RefSeq" id="WP_100425677.1">
    <property type="nucleotide sequence ID" value="NZ_PGEX01000001.1"/>
</dbReference>
<proteinExistence type="predicted"/>
<dbReference type="OrthoDB" id="9809330at2"/>
<feature type="transmembrane region" description="Helical" evidence="1">
    <location>
        <begin position="252"/>
        <end position="273"/>
    </location>
</feature>
<dbReference type="InterPro" id="IPR005230">
    <property type="entry name" value="TraB_bac"/>
</dbReference>
<comment type="caution">
    <text evidence="2">The sequence shown here is derived from an EMBL/GenBank/DDBJ whole genome shotgun (WGS) entry which is preliminary data.</text>
</comment>
<dbReference type="NCBIfam" id="TIGR00261">
    <property type="entry name" value="traB"/>
    <property type="match status" value="1"/>
</dbReference>
<feature type="transmembrane region" description="Helical" evidence="1">
    <location>
        <begin position="285"/>
        <end position="304"/>
    </location>
</feature>
<keyword evidence="1" id="KW-0472">Membrane</keyword>
<protein>
    <submittedName>
        <fullName evidence="2">Pheromone shutdown-related protein TraB</fullName>
    </submittedName>
</protein>
<organism evidence="2 3">
    <name type="scientific">Hallerella succinigenes</name>
    <dbReference type="NCBI Taxonomy" id="1896222"/>
    <lineage>
        <taxon>Bacteria</taxon>
        <taxon>Pseudomonadati</taxon>
        <taxon>Fibrobacterota</taxon>
        <taxon>Fibrobacteria</taxon>
        <taxon>Fibrobacterales</taxon>
        <taxon>Fibrobacteraceae</taxon>
        <taxon>Hallerella</taxon>
    </lineage>
</organism>
<evidence type="ECO:0000256" key="1">
    <source>
        <dbReference type="SAM" id="Phobius"/>
    </source>
</evidence>
<dbReference type="InterPro" id="IPR002816">
    <property type="entry name" value="TraB/PrgY/GumN_fam"/>
</dbReference>
<reference evidence="2 3" key="1">
    <citation type="submission" date="2017-11" db="EMBL/GenBank/DDBJ databases">
        <title>Animal gut microbial communities from fecal samples from Wisconsin, USA.</title>
        <authorList>
            <person name="Neumann A."/>
        </authorList>
    </citation>
    <scope>NUCLEOTIDE SEQUENCE [LARGE SCALE GENOMIC DNA]</scope>
    <source>
        <strain evidence="2 3">UWS3</strain>
    </source>
</reference>
<dbReference type="InterPro" id="IPR046345">
    <property type="entry name" value="TraB_PrgY-like"/>
</dbReference>
<keyword evidence="3" id="KW-1185">Reference proteome</keyword>
<feature type="transmembrane region" description="Helical" evidence="1">
    <location>
        <begin position="367"/>
        <end position="390"/>
    </location>
</feature>
<dbReference type="Pfam" id="PF01963">
    <property type="entry name" value="TraB_PrgY_gumN"/>
    <property type="match status" value="1"/>
</dbReference>
<dbReference type="AlphaFoldDB" id="A0A2M9A7N9"/>
<dbReference type="EMBL" id="PGEX01000001">
    <property type="protein sequence ID" value="PJJ41741.1"/>
    <property type="molecule type" value="Genomic_DNA"/>
</dbReference>